<reference evidence="1 2" key="1">
    <citation type="journal article" date="2013" name="Genome Biol.">
        <title>Genome of Acanthamoeba castellanii highlights extensive lateral gene transfer and early evolution of tyrosine kinase signaling.</title>
        <authorList>
            <person name="Clarke M."/>
            <person name="Lohan A.J."/>
            <person name="Liu B."/>
            <person name="Lagkouvardos I."/>
            <person name="Roy S."/>
            <person name="Zafar N."/>
            <person name="Bertelli C."/>
            <person name="Schilde C."/>
            <person name="Kianianmomeni A."/>
            <person name="Burglin T.R."/>
            <person name="Frech C."/>
            <person name="Turcotte B."/>
            <person name="Kopec K.O."/>
            <person name="Synnott J.M."/>
            <person name="Choo C."/>
            <person name="Paponov I."/>
            <person name="Finkler A."/>
            <person name="Soon Heng Tan C."/>
            <person name="Hutchins A.P."/>
            <person name="Weinmeier T."/>
            <person name="Rattei T."/>
            <person name="Chu J.S."/>
            <person name="Gimenez G."/>
            <person name="Irimia M."/>
            <person name="Rigden D.J."/>
            <person name="Fitzpatrick D.A."/>
            <person name="Lorenzo-Morales J."/>
            <person name="Bateman A."/>
            <person name="Chiu C.H."/>
            <person name="Tang P."/>
            <person name="Hegemann P."/>
            <person name="Fromm H."/>
            <person name="Raoult D."/>
            <person name="Greub G."/>
            <person name="Miranda-Saavedra D."/>
            <person name="Chen N."/>
            <person name="Nash P."/>
            <person name="Ginger M.L."/>
            <person name="Horn M."/>
            <person name="Schaap P."/>
            <person name="Caler L."/>
            <person name="Loftus B."/>
        </authorList>
    </citation>
    <scope>NUCLEOTIDE SEQUENCE [LARGE SCALE GENOMIC DNA]</scope>
    <source>
        <strain evidence="1 2">Neff</strain>
    </source>
</reference>
<dbReference type="EMBL" id="KB007883">
    <property type="protein sequence ID" value="ELR22532.1"/>
    <property type="molecule type" value="Genomic_DNA"/>
</dbReference>
<keyword evidence="2" id="KW-1185">Reference proteome</keyword>
<dbReference type="RefSeq" id="XP_004349620.1">
    <property type="nucleotide sequence ID" value="XM_004349570.1"/>
</dbReference>
<dbReference type="Proteomes" id="UP000011083">
    <property type="component" value="Unassembled WGS sequence"/>
</dbReference>
<dbReference type="GeneID" id="14923474"/>
<dbReference type="SUPFAM" id="SSF53067">
    <property type="entry name" value="Actin-like ATPase domain"/>
    <property type="match status" value="1"/>
</dbReference>
<dbReference type="AlphaFoldDB" id="L8HBB4"/>
<evidence type="ECO:0000313" key="1">
    <source>
        <dbReference type="EMBL" id="ELR22532.1"/>
    </source>
</evidence>
<gene>
    <name evidence="1" type="ORF">ACA1_142230</name>
</gene>
<evidence type="ECO:0000313" key="2">
    <source>
        <dbReference type="Proteomes" id="UP000011083"/>
    </source>
</evidence>
<name>L8HBB4_ACACF</name>
<dbReference type="Pfam" id="PF00022">
    <property type="entry name" value="Actin"/>
    <property type="match status" value="1"/>
</dbReference>
<dbReference type="VEuPathDB" id="AmoebaDB:ACA1_500055"/>
<dbReference type="InterPro" id="IPR004000">
    <property type="entry name" value="Actin"/>
</dbReference>
<sequence length="71" mass="7616">MDGDDDDNLVWRDSELGGKVKIVASGEGVDGAWLGGSVVSSCTQLQEALITQELYNEHGLANTDFSWLTSN</sequence>
<dbReference type="Gene3D" id="3.30.420.40">
    <property type="match status" value="2"/>
</dbReference>
<dbReference type="InterPro" id="IPR043129">
    <property type="entry name" value="ATPase_NBD"/>
</dbReference>
<protein>
    <submittedName>
        <fullName evidence="1">Uncharacterized protein</fullName>
    </submittedName>
</protein>
<proteinExistence type="predicted"/>
<organism evidence="1 2">
    <name type="scientific">Acanthamoeba castellanii (strain ATCC 30010 / Neff)</name>
    <dbReference type="NCBI Taxonomy" id="1257118"/>
    <lineage>
        <taxon>Eukaryota</taxon>
        <taxon>Amoebozoa</taxon>
        <taxon>Discosea</taxon>
        <taxon>Longamoebia</taxon>
        <taxon>Centramoebida</taxon>
        <taxon>Acanthamoebidae</taxon>
        <taxon>Acanthamoeba</taxon>
    </lineage>
</organism>
<dbReference type="KEGG" id="acan:ACA1_142230"/>
<accession>L8HBB4</accession>